<dbReference type="CDD" id="cd17913">
    <property type="entry name" value="DEXQc_Suv3"/>
    <property type="match status" value="1"/>
</dbReference>
<dbReference type="InterPro" id="IPR014001">
    <property type="entry name" value="Helicase_ATP-bd"/>
</dbReference>
<dbReference type="Gene3D" id="1.20.272.40">
    <property type="match status" value="1"/>
</dbReference>
<comment type="caution">
    <text evidence="12">The sequence shown here is derived from an EMBL/GenBank/DDBJ whole genome shotgun (WGS) entry which is preliminary data.</text>
</comment>
<dbReference type="SUPFAM" id="SSF52540">
    <property type="entry name" value="P-loop containing nucleoside triphosphate hydrolases"/>
    <property type="match status" value="1"/>
</dbReference>
<evidence type="ECO:0000313" key="13">
    <source>
        <dbReference type="Proteomes" id="UP001157974"/>
    </source>
</evidence>
<dbReference type="PANTHER" id="PTHR12131:SF1">
    <property type="entry name" value="ATP-DEPENDENT RNA HELICASE SUPV3L1, MITOCHONDRIAL-RELATED"/>
    <property type="match status" value="1"/>
</dbReference>
<dbReference type="PROSITE" id="PS51194">
    <property type="entry name" value="HELICASE_CTER"/>
    <property type="match status" value="1"/>
</dbReference>
<dbReference type="InterPro" id="IPR050699">
    <property type="entry name" value="RNA-DNA_Helicase"/>
</dbReference>
<dbReference type="Gene3D" id="1.20.58.1080">
    <property type="match status" value="1"/>
</dbReference>
<name>A0AAV8UTF8_9RHOD</name>
<evidence type="ECO:0000256" key="2">
    <source>
        <dbReference type="ARBA" id="ARBA00012552"/>
    </source>
</evidence>
<dbReference type="FunFam" id="3.40.50.300:FF:000957">
    <property type="entry name" value="ATP-dependent RNA helicase SUV3L, mitochondrial"/>
    <property type="match status" value="1"/>
</dbReference>
<organism evidence="12 13">
    <name type="scientific">Rhodosorus marinus</name>
    <dbReference type="NCBI Taxonomy" id="101924"/>
    <lineage>
        <taxon>Eukaryota</taxon>
        <taxon>Rhodophyta</taxon>
        <taxon>Stylonematophyceae</taxon>
        <taxon>Stylonematales</taxon>
        <taxon>Stylonemataceae</taxon>
        <taxon>Rhodosorus</taxon>
    </lineage>
</organism>
<evidence type="ECO:0000256" key="5">
    <source>
        <dbReference type="ARBA" id="ARBA00022806"/>
    </source>
</evidence>
<dbReference type="InterPro" id="IPR044774">
    <property type="entry name" value="Suv3_DEXQc"/>
</dbReference>
<dbReference type="Pfam" id="PF22527">
    <property type="entry name" value="DEXQc_Suv3"/>
    <property type="match status" value="1"/>
</dbReference>
<dbReference type="InterPro" id="IPR055206">
    <property type="entry name" value="DEXQc_SUV3"/>
</dbReference>
<evidence type="ECO:0000256" key="3">
    <source>
        <dbReference type="ARBA" id="ARBA00022741"/>
    </source>
</evidence>
<keyword evidence="4" id="KW-0378">Hydrolase</keyword>
<evidence type="ECO:0000256" key="4">
    <source>
        <dbReference type="ARBA" id="ARBA00022801"/>
    </source>
</evidence>
<evidence type="ECO:0000256" key="7">
    <source>
        <dbReference type="ARBA" id="ARBA00022946"/>
    </source>
</evidence>
<dbReference type="SMART" id="SM00487">
    <property type="entry name" value="DEXDc"/>
    <property type="match status" value="1"/>
</dbReference>
<dbReference type="GO" id="GO:0005524">
    <property type="term" value="F:ATP binding"/>
    <property type="evidence" value="ECO:0007669"/>
    <property type="project" value="UniProtKB-KW"/>
</dbReference>
<evidence type="ECO:0000256" key="1">
    <source>
        <dbReference type="ARBA" id="ARBA00004173"/>
    </source>
</evidence>
<sequence length="678" mass="77017">MNRFYRSFKGRLEAGRGRRLGLLFRHLSSAPGSSLVENLRLESFKGPVITASKRALLDEKLVDFFKRNYDRVEEELGDSLAKASFNLFRRDLLGIDSRVLRRVGRLHLSDVEQMLEDPHTKHDEVFFDGMVRHARIFFKTSFEESVRNKFVADLRLPHQLYPEARTKKRKIIYHHGPTNSGKTYTAMEALKKSKNGVYAGPLRLLALECFERLNRAGVYASLLTGQEIKEVPFATHTSCTVEMMSVTEEYEVVVIDEIQLIGDADRGSSWTRVLLGANAKEIHVCGDGTALELVKQLADICGDEFEDHTYVRRTPLTVKGESLEGKLTNLKRGDALIAFRRQDLFRLKHDIERMTSLKCCVIYGSLPPETRARQAKLFNDPDGAFDVLVATDAIGMGLNLNIGRIIFSTLVKKSRDVGMQKVSAPHVRQIAGRAGRDGTEYANGEATCLEAEDMDYFLQAMAEPPVPLEKAGIVPTFEQMEDFASHYPNSMSLAVLLDKFIAVHRVEKNFRLCSPKMNDFMIIADMMEEHKSLSMKEKFYFLMTPVNFANELLLKNLARMISEYSQRGYVRLYENGRIPDELALFGRTIVTLHRAEGHCALLDAYLFLANTIGSSAFLDYDQAKVIRKQVVDYIDNLLWEARYVPPRQTLTANESRDTNNQTTSVQEQETSFQTISQQ</sequence>
<keyword evidence="3" id="KW-0547">Nucleotide-binding</keyword>
<dbReference type="PANTHER" id="PTHR12131">
    <property type="entry name" value="ATP-DEPENDENT RNA AND DNA HELICASE"/>
    <property type="match status" value="1"/>
</dbReference>
<dbReference type="GO" id="GO:0016787">
    <property type="term" value="F:hydrolase activity"/>
    <property type="evidence" value="ECO:0007669"/>
    <property type="project" value="UniProtKB-KW"/>
</dbReference>
<dbReference type="EC" id="3.6.4.13" evidence="2"/>
<keyword evidence="5" id="KW-0347">Helicase</keyword>
<evidence type="ECO:0000259" key="11">
    <source>
        <dbReference type="PROSITE" id="PS51194"/>
    </source>
</evidence>
<feature type="region of interest" description="Disordered" evidence="10">
    <location>
        <begin position="650"/>
        <end position="678"/>
    </location>
</feature>
<dbReference type="AlphaFoldDB" id="A0AAV8UTF8"/>
<dbReference type="InterPro" id="IPR001650">
    <property type="entry name" value="Helicase_C-like"/>
</dbReference>
<dbReference type="GO" id="GO:0000965">
    <property type="term" value="P:mitochondrial RNA 3'-end processing"/>
    <property type="evidence" value="ECO:0007669"/>
    <property type="project" value="TreeGrafter"/>
</dbReference>
<dbReference type="FunFam" id="3.40.50.300:FF:000269">
    <property type="entry name" value="ATP-dependent RNA helicase SUPV3L1, mitochondrial"/>
    <property type="match status" value="1"/>
</dbReference>
<dbReference type="GO" id="GO:0045025">
    <property type="term" value="C:mitochondrial degradosome"/>
    <property type="evidence" value="ECO:0007669"/>
    <property type="project" value="TreeGrafter"/>
</dbReference>
<dbReference type="Proteomes" id="UP001157974">
    <property type="component" value="Unassembled WGS sequence"/>
</dbReference>
<evidence type="ECO:0000256" key="9">
    <source>
        <dbReference type="ARBA" id="ARBA00047984"/>
    </source>
</evidence>
<keyword evidence="13" id="KW-1185">Reference proteome</keyword>
<dbReference type="EMBL" id="JAMWBK010000004">
    <property type="protein sequence ID" value="KAJ8905808.1"/>
    <property type="molecule type" value="Genomic_DNA"/>
</dbReference>
<proteinExistence type="predicted"/>
<dbReference type="InterPro" id="IPR027417">
    <property type="entry name" value="P-loop_NTPase"/>
</dbReference>
<protein>
    <recommendedName>
        <fullName evidence="2">RNA helicase</fullName>
        <ecNumber evidence="2">3.6.4.13</ecNumber>
    </recommendedName>
</protein>
<evidence type="ECO:0000256" key="10">
    <source>
        <dbReference type="SAM" id="MobiDB-lite"/>
    </source>
</evidence>
<gene>
    <name evidence="12" type="ORF">NDN08_002313</name>
</gene>
<comment type="subcellular location">
    <subcellularLocation>
        <location evidence="1">Mitochondrion</location>
    </subcellularLocation>
</comment>
<feature type="domain" description="Helicase C-terminal" evidence="11">
    <location>
        <begin position="322"/>
        <end position="484"/>
    </location>
</feature>
<evidence type="ECO:0000256" key="8">
    <source>
        <dbReference type="ARBA" id="ARBA00023128"/>
    </source>
</evidence>
<dbReference type="CDD" id="cd18805">
    <property type="entry name" value="SF2_C_suv3"/>
    <property type="match status" value="1"/>
</dbReference>
<evidence type="ECO:0000256" key="6">
    <source>
        <dbReference type="ARBA" id="ARBA00022840"/>
    </source>
</evidence>
<comment type="catalytic activity">
    <reaction evidence="9">
        <text>ATP + H2O = ADP + phosphate + H(+)</text>
        <dbReference type="Rhea" id="RHEA:13065"/>
        <dbReference type="ChEBI" id="CHEBI:15377"/>
        <dbReference type="ChEBI" id="CHEBI:15378"/>
        <dbReference type="ChEBI" id="CHEBI:30616"/>
        <dbReference type="ChEBI" id="CHEBI:43474"/>
        <dbReference type="ChEBI" id="CHEBI:456216"/>
        <dbReference type="EC" id="3.6.4.13"/>
    </reaction>
</comment>
<dbReference type="SMART" id="SM00490">
    <property type="entry name" value="HELICc"/>
    <property type="match status" value="1"/>
</dbReference>
<keyword evidence="6" id="KW-0067">ATP-binding</keyword>
<dbReference type="Gene3D" id="3.40.50.300">
    <property type="entry name" value="P-loop containing nucleotide triphosphate hydrolases"/>
    <property type="match status" value="2"/>
</dbReference>
<keyword evidence="7" id="KW-0809">Transit peptide</keyword>
<reference evidence="12 13" key="1">
    <citation type="journal article" date="2023" name="Nat. Commun.">
        <title>Origin of minicircular mitochondrial genomes in red algae.</title>
        <authorList>
            <person name="Lee Y."/>
            <person name="Cho C.H."/>
            <person name="Lee Y.M."/>
            <person name="Park S.I."/>
            <person name="Yang J.H."/>
            <person name="West J.A."/>
            <person name="Bhattacharya D."/>
            <person name="Yoon H.S."/>
        </authorList>
    </citation>
    <scope>NUCLEOTIDE SEQUENCE [LARGE SCALE GENOMIC DNA]</scope>
    <source>
        <strain evidence="12 13">CCMP1338</strain>
        <tissue evidence="12">Whole cell</tissue>
    </source>
</reference>
<accession>A0AAV8UTF8</accession>
<dbReference type="GO" id="GO:0003724">
    <property type="term" value="F:RNA helicase activity"/>
    <property type="evidence" value="ECO:0007669"/>
    <property type="project" value="UniProtKB-EC"/>
</dbReference>
<dbReference type="Pfam" id="PF00271">
    <property type="entry name" value="Helicase_C"/>
    <property type="match status" value="1"/>
</dbReference>
<evidence type="ECO:0000313" key="12">
    <source>
        <dbReference type="EMBL" id="KAJ8905808.1"/>
    </source>
</evidence>
<keyword evidence="8" id="KW-0496">Mitochondrion</keyword>